<dbReference type="EC" id="3.1.1.-" evidence="3"/>
<evidence type="ECO:0000259" key="4">
    <source>
        <dbReference type="Pfam" id="PF00135"/>
    </source>
</evidence>
<dbReference type="InterPro" id="IPR019826">
    <property type="entry name" value="Carboxylesterase_B_AS"/>
</dbReference>
<dbReference type="Pfam" id="PF00135">
    <property type="entry name" value="COesterase"/>
    <property type="match status" value="1"/>
</dbReference>
<evidence type="ECO:0000256" key="1">
    <source>
        <dbReference type="ARBA" id="ARBA00005964"/>
    </source>
</evidence>
<dbReference type="InterPro" id="IPR019819">
    <property type="entry name" value="Carboxylesterase_B_CS"/>
</dbReference>
<dbReference type="OrthoDB" id="408631at2759"/>
<dbReference type="InterPro" id="IPR050309">
    <property type="entry name" value="Type-B_Carboxylest/Lipase"/>
</dbReference>
<feature type="signal peptide" evidence="3">
    <location>
        <begin position="1"/>
        <end position="16"/>
    </location>
</feature>
<evidence type="ECO:0000313" key="5">
    <source>
        <dbReference type="EMBL" id="TFL01306.1"/>
    </source>
</evidence>
<gene>
    <name evidence="5" type="ORF">BDV98DRAFT_530049</name>
</gene>
<proteinExistence type="inferred from homology"/>
<dbReference type="PANTHER" id="PTHR11559">
    <property type="entry name" value="CARBOXYLESTERASE"/>
    <property type="match status" value="1"/>
</dbReference>
<dbReference type="PROSITE" id="PS00122">
    <property type="entry name" value="CARBOXYLESTERASE_B_1"/>
    <property type="match status" value="1"/>
</dbReference>
<feature type="chain" id="PRO_5023152406" description="Carboxylic ester hydrolase" evidence="3">
    <location>
        <begin position="17"/>
        <end position="536"/>
    </location>
</feature>
<keyword evidence="6" id="KW-1185">Reference proteome</keyword>
<feature type="domain" description="Carboxylesterase type B" evidence="4">
    <location>
        <begin position="17"/>
        <end position="503"/>
    </location>
</feature>
<protein>
    <recommendedName>
        <fullName evidence="3">Carboxylic ester hydrolase</fullName>
        <ecNumber evidence="3">3.1.1.-</ecNumber>
    </recommendedName>
</protein>
<evidence type="ECO:0000256" key="3">
    <source>
        <dbReference type="RuleBase" id="RU361235"/>
    </source>
</evidence>
<dbReference type="Gene3D" id="3.40.50.1820">
    <property type="entry name" value="alpha/beta hydrolase"/>
    <property type="match status" value="1"/>
</dbReference>
<dbReference type="AlphaFoldDB" id="A0A5C3QH20"/>
<evidence type="ECO:0000313" key="6">
    <source>
        <dbReference type="Proteomes" id="UP000305067"/>
    </source>
</evidence>
<dbReference type="Proteomes" id="UP000305067">
    <property type="component" value="Unassembled WGS sequence"/>
</dbReference>
<dbReference type="PROSITE" id="PS00941">
    <property type="entry name" value="CARBOXYLESTERASE_B_2"/>
    <property type="match status" value="1"/>
</dbReference>
<sequence length="536" mass="58356">MLFWVTLAIAASNVLAQTVKLDSATVTGTSSSGVHKFLGIPFAKPPVGDLRFRLPQPVAPYTANFNAKEFGLSCPQQAVSLPLGGGLAQEAIDYFVDTIFGAVFPESEDCLTINVVKPASATPNSKLPVVVWFFGGGFELGGTSMYDGGSIVSKSLDMNKPVIYVSMNYRVTAMGFMPGKEIRDAGVGNLGLQDQRQALRWVQKYVGAFGGDPTKVTIWGESAGAISVALQMVTNNGNNEGLFRGAFMQSGSPIPVGDIENGQDYYNSIVKDTGCTGSADTLACLRKVDFKKLKTAINNTPGIFAHQSLSLAYLPRVDGVFLKENPQKLAEKGQIARVPFVTGDCDDEGTLFKLSSLNITTDTEFKDYLRTYWIRTASEAELDGILKMYPKDIREGSPFDTGILNALTPQSKRIASFMGDVVFQGPRRHFLQYTSSKQNTWSFISKRLKKIPVLGAFHASDILNIYGGGDLSDYLVQFANTLDPNGPFVVNWPKYTTSSPRNMALLDGLFPRVIQNDDFRKDAMAYLTNVALAHPL</sequence>
<comment type="similarity">
    <text evidence="1 3">Belongs to the type-B carboxylesterase/lipase family.</text>
</comment>
<reference evidence="5 6" key="1">
    <citation type="journal article" date="2019" name="Nat. Ecol. Evol.">
        <title>Megaphylogeny resolves global patterns of mushroom evolution.</title>
        <authorList>
            <person name="Varga T."/>
            <person name="Krizsan K."/>
            <person name="Foldi C."/>
            <person name="Dima B."/>
            <person name="Sanchez-Garcia M."/>
            <person name="Sanchez-Ramirez S."/>
            <person name="Szollosi G.J."/>
            <person name="Szarkandi J.G."/>
            <person name="Papp V."/>
            <person name="Albert L."/>
            <person name="Andreopoulos W."/>
            <person name="Angelini C."/>
            <person name="Antonin V."/>
            <person name="Barry K.W."/>
            <person name="Bougher N.L."/>
            <person name="Buchanan P."/>
            <person name="Buyck B."/>
            <person name="Bense V."/>
            <person name="Catcheside P."/>
            <person name="Chovatia M."/>
            <person name="Cooper J."/>
            <person name="Damon W."/>
            <person name="Desjardin D."/>
            <person name="Finy P."/>
            <person name="Geml J."/>
            <person name="Haridas S."/>
            <person name="Hughes K."/>
            <person name="Justo A."/>
            <person name="Karasinski D."/>
            <person name="Kautmanova I."/>
            <person name="Kiss B."/>
            <person name="Kocsube S."/>
            <person name="Kotiranta H."/>
            <person name="LaButti K.M."/>
            <person name="Lechner B.E."/>
            <person name="Liimatainen K."/>
            <person name="Lipzen A."/>
            <person name="Lukacs Z."/>
            <person name="Mihaltcheva S."/>
            <person name="Morgado L.N."/>
            <person name="Niskanen T."/>
            <person name="Noordeloos M.E."/>
            <person name="Ohm R.A."/>
            <person name="Ortiz-Santana B."/>
            <person name="Ovrebo C."/>
            <person name="Racz N."/>
            <person name="Riley R."/>
            <person name="Savchenko A."/>
            <person name="Shiryaev A."/>
            <person name="Soop K."/>
            <person name="Spirin V."/>
            <person name="Szebenyi C."/>
            <person name="Tomsovsky M."/>
            <person name="Tulloss R.E."/>
            <person name="Uehling J."/>
            <person name="Grigoriev I.V."/>
            <person name="Vagvolgyi C."/>
            <person name="Papp T."/>
            <person name="Martin F.M."/>
            <person name="Miettinen O."/>
            <person name="Hibbett D.S."/>
            <person name="Nagy L.G."/>
        </authorList>
    </citation>
    <scope>NUCLEOTIDE SEQUENCE [LARGE SCALE GENOMIC DNA]</scope>
    <source>
        <strain evidence="5 6">CBS 309.79</strain>
    </source>
</reference>
<accession>A0A5C3QH20</accession>
<name>A0A5C3QH20_9AGAR</name>
<dbReference type="InterPro" id="IPR029058">
    <property type="entry name" value="AB_hydrolase_fold"/>
</dbReference>
<dbReference type="EMBL" id="ML178825">
    <property type="protein sequence ID" value="TFL01306.1"/>
    <property type="molecule type" value="Genomic_DNA"/>
</dbReference>
<dbReference type="SUPFAM" id="SSF53474">
    <property type="entry name" value="alpha/beta-Hydrolases"/>
    <property type="match status" value="1"/>
</dbReference>
<evidence type="ECO:0000256" key="2">
    <source>
        <dbReference type="ARBA" id="ARBA00022801"/>
    </source>
</evidence>
<keyword evidence="2 3" id="KW-0378">Hydrolase</keyword>
<dbReference type="GO" id="GO:0016787">
    <property type="term" value="F:hydrolase activity"/>
    <property type="evidence" value="ECO:0007669"/>
    <property type="project" value="UniProtKB-KW"/>
</dbReference>
<organism evidence="5 6">
    <name type="scientific">Pterulicium gracile</name>
    <dbReference type="NCBI Taxonomy" id="1884261"/>
    <lineage>
        <taxon>Eukaryota</taxon>
        <taxon>Fungi</taxon>
        <taxon>Dikarya</taxon>
        <taxon>Basidiomycota</taxon>
        <taxon>Agaricomycotina</taxon>
        <taxon>Agaricomycetes</taxon>
        <taxon>Agaricomycetidae</taxon>
        <taxon>Agaricales</taxon>
        <taxon>Pleurotineae</taxon>
        <taxon>Pterulaceae</taxon>
        <taxon>Pterulicium</taxon>
    </lineage>
</organism>
<dbReference type="STRING" id="1884261.A0A5C3QH20"/>
<dbReference type="InterPro" id="IPR002018">
    <property type="entry name" value="CarbesteraseB"/>
</dbReference>
<keyword evidence="3" id="KW-0732">Signal</keyword>